<dbReference type="Proteomes" id="UP000740329">
    <property type="component" value="Unassembled WGS sequence"/>
</dbReference>
<evidence type="ECO:0000313" key="2">
    <source>
        <dbReference type="Proteomes" id="UP000740329"/>
    </source>
</evidence>
<dbReference type="RefSeq" id="WP_209591486.1">
    <property type="nucleotide sequence ID" value="NZ_JAGGMU010000004.1"/>
</dbReference>
<dbReference type="AlphaFoldDB" id="A0A8J7RHJ0"/>
<evidence type="ECO:0000313" key="1">
    <source>
        <dbReference type="EMBL" id="MBP2201967.1"/>
    </source>
</evidence>
<comment type="caution">
    <text evidence="1">The sequence shown here is derived from an EMBL/GenBank/DDBJ whole genome shotgun (WGS) entry which is preliminary data.</text>
</comment>
<sequence length="60" mass="6809">MNELANNCNSKCMLPDNKVSNSSLANSMDKLVNNITDSIVNVKSNVGIFSYFSYFSFQWY</sequence>
<accession>A0A8J7RHJ0</accession>
<dbReference type="OrthoDB" id="62213at2157"/>
<proteinExistence type="predicted"/>
<protein>
    <submittedName>
        <fullName evidence="1">Uncharacterized protein</fullName>
    </submittedName>
</protein>
<reference evidence="1" key="1">
    <citation type="submission" date="2021-03" db="EMBL/GenBank/DDBJ databases">
        <title>Genomic Encyclopedia of Type Strains, Phase IV (KMG-V): Genome sequencing to study the core and pangenomes of soil and plant-associated prokaryotes.</title>
        <authorList>
            <person name="Whitman W."/>
        </authorList>
    </citation>
    <scope>NUCLEOTIDE SEQUENCE</scope>
    <source>
        <strain evidence="1">C4</strain>
    </source>
</reference>
<name>A0A8J7RHJ0_METVO</name>
<organism evidence="1 2">
    <name type="scientific">Methanococcus voltae</name>
    <dbReference type="NCBI Taxonomy" id="2188"/>
    <lineage>
        <taxon>Archaea</taxon>
        <taxon>Methanobacteriati</taxon>
        <taxon>Methanobacteriota</taxon>
        <taxon>Methanomada group</taxon>
        <taxon>Methanococci</taxon>
        <taxon>Methanococcales</taxon>
        <taxon>Methanococcaceae</taxon>
        <taxon>Methanococcus</taxon>
    </lineage>
</organism>
<gene>
    <name evidence="1" type="ORF">J3E07_001407</name>
</gene>
<dbReference type="EMBL" id="JAGGMV010000004">
    <property type="protein sequence ID" value="MBP2201967.1"/>
    <property type="molecule type" value="Genomic_DNA"/>
</dbReference>